<dbReference type="OrthoDB" id="4153178at2759"/>
<feature type="transmembrane region" description="Helical" evidence="2">
    <location>
        <begin position="367"/>
        <end position="389"/>
    </location>
</feature>
<evidence type="ECO:0000256" key="2">
    <source>
        <dbReference type="SAM" id="Phobius"/>
    </source>
</evidence>
<dbReference type="RefSeq" id="XP_013018056.1">
    <property type="nucleotide sequence ID" value="XM_013162602.1"/>
</dbReference>
<dbReference type="HOGENOM" id="CLU_638026_0_0_1"/>
<evidence type="ECO:0000313" key="4">
    <source>
        <dbReference type="Proteomes" id="UP000016088"/>
    </source>
</evidence>
<evidence type="ECO:0000313" key="3">
    <source>
        <dbReference type="EMBL" id="EPX72419.1"/>
    </source>
</evidence>
<evidence type="ECO:0000256" key="1">
    <source>
        <dbReference type="SAM" id="MobiDB-lite"/>
    </source>
</evidence>
<name>S9REB7_SCHOY</name>
<gene>
    <name evidence="3" type="ORF">SOCG_00182</name>
</gene>
<dbReference type="GeneID" id="25029166"/>
<sequence>MAFSRSKSRLKNTRKQERISNDSSFSRESVRFKHPPLSRNNLLNASHSSQPIIRHSSVKTDRPHFQRASTLVPEQSSEILNDAVEEPVNDNLSFHETSSVFSSPSQSVSVQSAASPKANSIYDNANPFVQSELDKNDSPLLPSSRQSGFSAINRNELDASNRQERSTSLPLSSHPERLNSQPGVPRLPVSRLNRPVPSTSNGRNRIVSEVTHPPRISNEIDNYNTRSVSLPLHQSVLDNTFYNSHHPDDESSPFAPVEDIVPFREYNLGNTHLRKDSRHNLLDYGSSSSSMSSTSGARKPVASASYTGNIAHPLSQSENASEVFSTREILRNRSSNHSDNLEKVKHLQTPKESDVLHTQVKNGISRFMVFFTVGIIFPPLWVIASFLPIPGSRTYRMQWKHIYWRFINRVVSCLGIAIVFLFIGLGIAGA</sequence>
<feature type="region of interest" description="Disordered" evidence="1">
    <location>
        <begin position="1"/>
        <end position="77"/>
    </location>
</feature>
<feature type="region of interest" description="Disordered" evidence="1">
    <location>
        <begin position="130"/>
        <end position="205"/>
    </location>
</feature>
<feature type="compositionally biased region" description="Polar residues" evidence="1">
    <location>
        <begin position="38"/>
        <end position="51"/>
    </location>
</feature>
<feature type="compositionally biased region" description="Basic and acidic residues" evidence="1">
    <location>
        <begin position="155"/>
        <end position="165"/>
    </location>
</feature>
<keyword evidence="2" id="KW-0812">Transmembrane</keyword>
<feature type="transmembrane region" description="Helical" evidence="2">
    <location>
        <begin position="410"/>
        <end position="429"/>
    </location>
</feature>
<keyword evidence="2" id="KW-1133">Transmembrane helix</keyword>
<dbReference type="VEuPathDB" id="FungiDB:SOCG_00182"/>
<feature type="compositionally biased region" description="Polar residues" evidence="1">
    <location>
        <begin position="67"/>
        <end position="77"/>
    </location>
</feature>
<organism evidence="3 4">
    <name type="scientific">Schizosaccharomyces octosporus (strain yFS286)</name>
    <name type="common">Fission yeast</name>
    <name type="synonym">Octosporomyces octosporus</name>
    <dbReference type="NCBI Taxonomy" id="483514"/>
    <lineage>
        <taxon>Eukaryota</taxon>
        <taxon>Fungi</taxon>
        <taxon>Dikarya</taxon>
        <taxon>Ascomycota</taxon>
        <taxon>Taphrinomycotina</taxon>
        <taxon>Schizosaccharomycetes</taxon>
        <taxon>Schizosaccharomycetales</taxon>
        <taxon>Schizosaccharomycetaceae</taxon>
        <taxon>Schizosaccharomyces</taxon>
    </lineage>
</organism>
<dbReference type="Proteomes" id="UP000016088">
    <property type="component" value="Unassembled WGS sequence"/>
</dbReference>
<protein>
    <submittedName>
        <fullName evidence="3">Uncharacterized protein</fullName>
    </submittedName>
</protein>
<dbReference type="EMBL" id="KE503207">
    <property type="protein sequence ID" value="EPX72419.1"/>
    <property type="molecule type" value="Genomic_DNA"/>
</dbReference>
<dbReference type="OMA" id="KTDRPHF"/>
<accession>S9REB7</accession>
<feature type="compositionally biased region" description="Polar residues" evidence="1">
    <location>
        <begin position="141"/>
        <end position="153"/>
    </location>
</feature>
<proteinExistence type="predicted"/>
<keyword evidence="2" id="KW-0472">Membrane</keyword>
<reference evidence="3 4" key="1">
    <citation type="journal article" date="2011" name="Science">
        <title>Comparative functional genomics of the fission yeasts.</title>
        <authorList>
            <person name="Rhind N."/>
            <person name="Chen Z."/>
            <person name="Yassour M."/>
            <person name="Thompson D.A."/>
            <person name="Haas B.J."/>
            <person name="Habib N."/>
            <person name="Wapinski I."/>
            <person name="Roy S."/>
            <person name="Lin M.F."/>
            <person name="Heiman D.I."/>
            <person name="Young S.K."/>
            <person name="Furuya K."/>
            <person name="Guo Y."/>
            <person name="Pidoux A."/>
            <person name="Chen H.M."/>
            <person name="Robbertse B."/>
            <person name="Goldberg J.M."/>
            <person name="Aoki K."/>
            <person name="Bayne E.H."/>
            <person name="Berlin A.M."/>
            <person name="Desjardins C.A."/>
            <person name="Dobbs E."/>
            <person name="Dukaj L."/>
            <person name="Fan L."/>
            <person name="FitzGerald M.G."/>
            <person name="French C."/>
            <person name="Gujja S."/>
            <person name="Hansen K."/>
            <person name="Keifenheim D."/>
            <person name="Levin J.Z."/>
            <person name="Mosher R.A."/>
            <person name="Mueller C.A."/>
            <person name="Pfiffner J."/>
            <person name="Priest M."/>
            <person name="Russ C."/>
            <person name="Smialowska A."/>
            <person name="Swoboda P."/>
            <person name="Sykes S.M."/>
            <person name="Vaughn M."/>
            <person name="Vengrova S."/>
            <person name="Yoder R."/>
            <person name="Zeng Q."/>
            <person name="Allshire R."/>
            <person name="Baulcombe D."/>
            <person name="Birren B.W."/>
            <person name="Brown W."/>
            <person name="Ekwall K."/>
            <person name="Kellis M."/>
            <person name="Leatherwood J."/>
            <person name="Levin H."/>
            <person name="Margalit H."/>
            <person name="Martienssen R."/>
            <person name="Nieduszynski C.A."/>
            <person name="Spatafora J.W."/>
            <person name="Friedman N."/>
            <person name="Dalgaard J.Z."/>
            <person name="Baumann P."/>
            <person name="Niki H."/>
            <person name="Regev A."/>
            <person name="Nusbaum C."/>
        </authorList>
    </citation>
    <scope>NUCLEOTIDE SEQUENCE [LARGE SCALE GENOMIC DNA]</scope>
    <source>
        <strain evidence="4">yFS286</strain>
    </source>
</reference>
<keyword evidence="4" id="KW-1185">Reference proteome</keyword>
<dbReference type="AlphaFoldDB" id="S9REB7"/>
<feature type="compositionally biased region" description="Basic residues" evidence="1">
    <location>
        <begin position="1"/>
        <end position="13"/>
    </location>
</feature>